<evidence type="ECO:0000256" key="3">
    <source>
        <dbReference type="ARBA" id="ARBA00022448"/>
    </source>
</evidence>
<dbReference type="GO" id="GO:0015280">
    <property type="term" value="F:ligand-gated sodium channel activity"/>
    <property type="evidence" value="ECO:0007669"/>
    <property type="project" value="TreeGrafter"/>
</dbReference>
<dbReference type="PANTHER" id="PTHR11690">
    <property type="entry name" value="AMILORIDE-SENSITIVE SODIUM CHANNEL-RELATED"/>
    <property type="match status" value="1"/>
</dbReference>
<proteinExistence type="inferred from homology"/>
<dbReference type="EnsemblMetazoa" id="CPIJ012543-RA">
    <property type="protein sequence ID" value="CPIJ012543-PA"/>
    <property type="gene ID" value="CPIJ012543"/>
</dbReference>
<dbReference type="eggNOG" id="KOG4294">
    <property type="taxonomic scope" value="Eukaryota"/>
</dbReference>
<keyword evidence="8 12" id="KW-0406">Ion transport</keyword>
<sequence length="551" mass="63812">MKRSKLAPFRTGLKDLLLEYCSGSSIHGVQYMGCRNRSWCERFWWMVVFAMSVGSCAFLIRETYVKWVQTPVIVSFAEKSTPVWQIPFPAVTICPQTKVQSKKFNFTEEFDGYLEMSSEERLTHNRSDEILAIMHLCERNFYRMFMTRFKFPNFTSPRNYGGIIQNMSLDMYDYLADCTIVGENLPCPLIFKETMTEDGVCATFNGLSANDLLRTEVLQSEVPYISATDPSPHWTQESGYSAQANLSAYPYRTLGSGIGAGLFLLLRTDDDDIDYLCRGPVQGFKVLFHSPADYPQISKKFFHISMDTAVSIAIKPQMITTNPRLRDYTPEVRHCFFNHERYLQFFRVYSQDNCELECLTNYTLRHCDCVKFSMPRTNQTRMCDPDEIRCMIDAENTLMEMDLVQHRESSVEENFRANCNCLPGCTSMQYDAEITTTDFEWMNWVRSMKLSTQMIEGMQISYLGIYYKEPQFMTSKRSELYGMTDFLANCGGIMGLCMGISLLSFVELVYFCSVRPAMLWRGNRKRKRKSRKQKMEECADVCLEAMVVKSD</sequence>
<feature type="transmembrane region" description="Helical" evidence="13">
    <location>
        <begin position="493"/>
        <end position="520"/>
    </location>
</feature>
<evidence type="ECO:0000256" key="1">
    <source>
        <dbReference type="ARBA" id="ARBA00004141"/>
    </source>
</evidence>
<evidence type="ECO:0000256" key="10">
    <source>
        <dbReference type="ARBA" id="ARBA00023201"/>
    </source>
</evidence>
<evidence type="ECO:0000313" key="14">
    <source>
        <dbReference type="EMBL" id="EDS38311.1"/>
    </source>
</evidence>
<dbReference type="PRINTS" id="PR01078">
    <property type="entry name" value="AMINACHANNEL"/>
</dbReference>
<evidence type="ECO:0000256" key="5">
    <source>
        <dbReference type="ARBA" id="ARBA00022692"/>
    </source>
</evidence>
<keyword evidence="16" id="KW-1185">Reference proteome</keyword>
<evidence type="ECO:0000256" key="11">
    <source>
        <dbReference type="ARBA" id="ARBA00023303"/>
    </source>
</evidence>
<evidence type="ECO:0000256" key="4">
    <source>
        <dbReference type="ARBA" id="ARBA00022461"/>
    </source>
</evidence>
<organism>
    <name type="scientific">Culex quinquefasciatus</name>
    <name type="common">Southern house mosquito</name>
    <name type="synonym">Culex pungens</name>
    <dbReference type="NCBI Taxonomy" id="7176"/>
    <lineage>
        <taxon>Eukaryota</taxon>
        <taxon>Metazoa</taxon>
        <taxon>Ecdysozoa</taxon>
        <taxon>Arthropoda</taxon>
        <taxon>Hexapoda</taxon>
        <taxon>Insecta</taxon>
        <taxon>Pterygota</taxon>
        <taxon>Neoptera</taxon>
        <taxon>Endopterygota</taxon>
        <taxon>Diptera</taxon>
        <taxon>Nematocera</taxon>
        <taxon>Culicoidea</taxon>
        <taxon>Culicidae</taxon>
        <taxon>Culicinae</taxon>
        <taxon>Culicini</taxon>
        <taxon>Culex</taxon>
        <taxon>Culex</taxon>
    </lineage>
</organism>
<comment type="similarity">
    <text evidence="2 12">Belongs to the amiloride-sensitive sodium channel (TC 1.A.6) family.</text>
</comment>
<feature type="transmembrane region" description="Helical" evidence="13">
    <location>
        <begin position="43"/>
        <end position="60"/>
    </location>
</feature>
<dbReference type="FunFam" id="1.10.287.770:FF:000008">
    <property type="entry name" value="pickpocket protein 28"/>
    <property type="match status" value="1"/>
</dbReference>
<dbReference type="InterPro" id="IPR001873">
    <property type="entry name" value="ENaC"/>
</dbReference>
<dbReference type="KEGG" id="cqu:CpipJ_CPIJ012543"/>
<dbReference type="OrthoDB" id="6021021at2759"/>
<evidence type="ECO:0000256" key="7">
    <source>
        <dbReference type="ARBA" id="ARBA00023053"/>
    </source>
</evidence>
<reference evidence="15" key="2">
    <citation type="submission" date="2021-02" db="UniProtKB">
        <authorList>
            <consortium name="EnsemblMetazoa"/>
        </authorList>
    </citation>
    <scope>IDENTIFICATION</scope>
    <source>
        <strain evidence="15">JHB</strain>
    </source>
</reference>
<dbReference type="InParanoid" id="B0X0R9"/>
<evidence type="ECO:0000256" key="9">
    <source>
        <dbReference type="ARBA" id="ARBA00023136"/>
    </source>
</evidence>
<gene>
    <name evidence="15" type="primary">6045968</name>
    <name evidence="14" type="ORF">CpipJ_CPIJ012543</name>
</gene>
<dbReference type="STRING" id="7176.B0X0R9"/>
<keyword evidence="5 12" id="KW-0812">Transmembrane</keyword>
<dbReference type="PANTHER" id="PTHR11690:SF288">
    <property type="entry name" value="AMILORIDE-SENSITIVE NA+ CHANNEL-RELATED"/>
    <property type="match status" value="1"/>
</dbReference>
<evidence type="ECO:0000256" key="13">
    <source>
        <dbReference type="SAM" id="Phobius"/>
    </source>
</evidence>
<accession>B0X0R9</accession>
<protein>
    <submittedName>
        <fullName evidence="14 15">Pickpocket</fullName>
    </submittedName>
</protein>
<keyword evidence="11 12" id="KW-0407">Ion channel</keyword>
<dbReference type="VEuPathDB" id="VectorBase:CPIJ012543"/>
<keyword evidence="10 12" id="KW-0739">Sodium transport</keyword>
<evidence type="ECO:0000313" key="15">
    <source>
        <dbReference type="EnsemblMetazoa" id="CPIJ012543-PA"/>
    </source>
</evidence>
<reference evidence="14" key="1">
    <citation type="submission" date="2007-03" db="EMBL/GenBank/DDBJ databases">
        <title>Annotation of Culex pipiens quinquefasciatus.</title>
        <authorList>
            <consortium name="The Broad Institute Genome Sequencing Platform"/>
            <person name="Atkinson P.W."/>
            <person name="Hemingway J."/>
            <person name="Christensen B.M."/>
            <person name="Higgs S."/>
            <person name="Kodira C."/>
            <person name="Hannick L."/>
            <person name="Megy K."/>
            <person name="O'Leary S."/>
            <person name="Pearson M."/>
            <person name="Haas B.J."/>
            <person name="Mauceli E."/>
            <person name="Wortman J.R."/>
            <person name="Lee N.H."/>
            <person name="Guigo R."/>
            <person name="Stanke M."/>
            <person name="Alvarado L."/>
            <person name="Amedeo P."/>
            <person name="Antoine C.H."/>
            <person name="Arensburger P."/>
            <person name="Bidwell S.L."/>
            <person name="Crawford M."/>
            <person name="Camaro F."/>
            <person name="Devon K."/>
            <person name="Engels R."/>
            <person name="Hammond M."/>
            <person name="Howarth C."/>
            <person name="Koehrsen M."/>
            <person name="Lawson D."/>
            <person name="Montgomery P."/>
            <person name="Nene V."/>
            <person name="Nusbaum C."/>
            <person name="Puiu D."/>
            <person name="Romero-Severson J."/>
            <person name="Severson D.W."/>
            <person name="Shumway M."/>
            <person name="Sisk P."/>
            <person name="Stolte C."/>
            <person name="Zeng Q."/>
            <person name="Eisenstadt E."/>
            <person name="Fraser-Liggett C."/>
            <person name="Strausberg R."/>
            <person name="Galagan J."/>
            <person name="Birren B."/>
            <person name="Collins F.H."/>
        </authorList>
    </citation>
    <scope>NUCLEOTIDE SEQUENCE [LARGE SCALE GENOMIC DNA]</scope>
    <source>
        <strain evidence="14">JHB</strain>
    </source>
</reference>
<evidence type="ECO:0000256" key="8">
    <source>
        <dbReference type="ARBA" id="ARBA00023065"/>
    </source>
</evidence>
<keyword evidence="9 13" id="KW-0472">Membrane</keyword>
<keyword evidence="3 12" id="KW-0813">Transport</keyword>
<dbReference type="Proteomes" id="UP000002320">
    <property type="component" value="Unassembled WGS sequence"/>
</dbReference>
<dbReference type="AlphaFoldDB" id="B0X0R9"/>
<name>B0X0R9_CULQU</name>
<comment type="subcellular location">
    <subcellularLocation>
        <location evidence="1">Membrane</location>
        <topology evidence="1">Multi-pass membrane protein</topology>
    </subcellularLocation>
</comment>
<dbReference type="HOGENOM" id="CLU_024950_1_1_1"/>
<keyword evidence="6 13" id="KW-1133">Transmembrane helix</keyword>
<dbReference type="Gene3D" id="1.10.287.770">
    <property type="entry name" value="YojJ-like"/>
    <property type="match status" value="1"/>
</dbReference>
<dbReference type="OMA" id="PGNANIC"/>
<evidence type="ECO:0000313" key="16">
    <source>
        <dbReference type="Proteomes" id="UP000002320"/>
    </source>
</evidence>
<keyword evidence="4 12" id="KW-0894">Sodium channel</keyword>
<dbReference type="EMBL" id="DS232244">
    <property type="protein sequence ID" value="EDS38311.1"/>
    <property type="molecule type" value="Genomic_DNA"/>
</dbReference>
<dbReference type="VEuPathDB" id="VectorBase:CQUJHB009822"/>
<evidence type="ECO:0000256" key="12">
    <source>
        <dbReference type="RuleBase" id="RU000679"/>
    </source>
</evidence>
<evidence type="ECO:0000256" key="2">
    <source>
        <dbReference type="ARBA" id="ARBA00007193"/>
    </source>
</evidence>
<dbReference type="GO" id="GO:0005886">
    <property type="term" value="C:plasma membrane"/>
    <property type="evidence" value="ECO:0007669"/>
    <property type="project" value="TreeGrafter"/>
</dbReference>
<dbReference type="Gene3D" id="1.10.287.820">
    <property type="entry name" value="Acid-sensing ion channel domain"/>
    <property type="match status" value="1"/>
</dbReference>
<dbReference type="Pfam" id="PF00858">
    <property type="entry name" value="ASC"/>
    <property type="match status" value="1"/>
</dbReference>
<keyword evidence="7" id="KW-0915">Sodium</keyword>
<evidence type="ECO:0000256" key="6">
    <source>
        <dbReference type="ARBA" id="ARBA00022989"/>
    </source>
</evidence>